<dbReference type="CDD" id="cd02440">
    <property type="entry name" value="AdoMet_MTases"/>
    <property type="match status" value="1"/>
</dbReference>
<gene>
    <name evidence="5" type="primary">EFM7</name>
    <name evidence="5" type="ORF">MCUN1_001306</name>
</gene>
<reference evidence="5" key="1">
    <citation type="submission" date="2023-03" db="EMBL/GenBank/DDBJ databases">
        <title>Mating type loci evolution in Malassezia.</title>
        <authorList>
            <person name="Coelho M.A."/>
        </authorList>
    </citation>
    <scope>NUCLEOTIDE SEQUENCE</scope>
    <source>
        <strain evidence="5">CBS 11721</strain>
    </source>
</reference>
<dbReference type="PROSITE" id="PS51560">
    <property type="entry name" value="SAM_MT_NNT1"/>
    <property type="match status" value="1"/>
</dbReference>
<evidence type="ECO:0000256" key="3">
    <source>
        <dbReference type="ARBA" id="ARBA00022679"/>
    </source>
</evidence>
<dbReference type="PANTHER" id="PTHR14614:SF10">
    <property type="entry name" value="PROTEIN N-TERMINAL AND LYSINE N-METHYLTRANSFERASE EFM7"/>
    <property type="match status" value="1"/>
</dbReference>
<protein>
    <submittedName>
        <fullName evidence="5">Nicotinamide N-methyltransferase</fullName>
        <ecNumber evidence="5">2.1.1.1</ecNumber>
    </submittedName>
</protein>
<dbReference type="AlphaFoldDB" id="A0AAF0EQF7"/>
<evidence type="ECO:0000256" key="1">
    <source>
        <dbReference type="ARBA" id="ARBA00022490"/>
    </source>
</evidence>
<keyword evidence="2 5" id="KW-0489">Methyltransferase</keyword>
<sequence length="241" mass="26464">MSSPNDSEWALFEEPADFRPPTPPPTTVEQVLVGEDAPLTIRLVGSHPLWGQYVWNAAPTLCEYLDANPDIIRGRAVLELGAAAGIPSIWSARHGAARVVATDYPDPDLMDNLKINISKHAGRVASVQGYIWGSDPAALLAEGGQYDAIFMSDLIFNHQAHGALLDTCDLCLKDDAPALVFFSHHRPHLADRDMAFFALAEQRGYTCTHVGDWRLQPMFPEDPGDEVVRATVHGWIVKRSS</sequence>
<keyword evidence="3 5" id="KW-0808">Transferase</keyword>
<keyword evidence="4" id="KW-0949">S-adenosyl-L-methionine</keyword>
<name>A0AAF0EQF7_9BASI</name>
<keyword evidence="1" id="KW-0963">Cytoplasm</keyword>
<dbReference type="GO" id="GO:0005737">
    <property type="term" value="C:cytoplasm"/>
    <property type="evidence" value="ECO:0007669"/>
    <property type="project" value="TreeGrafter"/>
</dbReference>
<organism evidence="5 6">
    <name type="scientific">Malassezia cuniculi</name>
    <dbReference type="NCBI Taxonomy" id="948313"/>
    <lineage>
        <taxon>Eukaryota</taxon>
        <taxon>Fungi</taxon>
        <taxon>Dikarya</taxon>
        <taxon>Basidiomycota</taxon>
        <taxon>Ustilaginomycotina</taxon>
        <taxon>Malasseziomycetes</taxon>
        <taxon>Malasseziales</taxon>
        <taxon>Malasseziaceae</taxon>
        <taxon>Malassezia</taxon>
    </lineage>
</organism>
<dbReference type="GO" id="GO:0032259">
    <property type="term" value="P:methylation"/>
    <property type="evidence" value="ECO:0007669"/>
    <property type="project" value="UniProtKB-KW"/>
</dbReference>
<dbReference type="Proteomes" id="UP001219933">
    <property type="component" value="Chromosome 2"/>
</dbReference>
<dbReference type="PANTHER" id="PTHR14614">
    <property type="entry name" value="HEPATOCELLULAR CARCINOMA-ASSOCIATED ANTIGEN"/>
    <property type="match status" value="1"/>
</dbReference>
<dbReference type="Pfam" id="PF10294">
    <property type="entry name" value="Methyltransf_16"/>
    <property type="match status" value="1"/>
</dbReference>
<proteinExistence type="predicted"/>
<evidence type="ECO:0000313" key="5">
    <source>
        <dbReference type="EMBL" id="WFD34465.1"/>
    </source>
</evidence>
<dbReference type="GO" id="GO:0008112">
    <property type="term" value="F:nicotinamide N-methyltransferase activity"/>
    <property type="evidence" value="ECO:0007669"/>
    <property type="project" value="UniProtKB-EC"/>
</dbReference>
<accession>A0AAF0EQF7</accession>
<evidence type="ECO:0000256" key="2">
    <source>
        <dbReference type="ARBA" id="ARBA00022603"/>
    </source>
</evidence>
<dbReference type="InterPro" id="IPR025784">
    <property type="entry name" value="EFM7"/>
</dbReference>
<dbReference type="SUPFAM" id="SSF53335">
    <property type="entry name" value="S-adenosyl-L-methionine-dependent methyltransferases"/>
    <property type="match status" value="1"/>
</dbReference>
<dbReference type="InterPro" id="IPR019410">
    <property type="entry name" value="Methyltransf_16"/>
</dbReference>
<dbReference type="EMBL" id="CP119878">
    <property type="protein sequence ID" value="WFD34465.1"/>
    <property type="molecule type" value="Genomic_DNA"/>
</dbReference>
<dbReference type="Gene3D" id="3.40.50.150">
    <property type="entry name" value="Vaccinia Virus protein VP39"/>
    <property type="match status" value="1"/>
</dbReference>
<dbReference type="InterPro" id="IPR029063">
    <property type="entry name" value="SAM-dependent_MTases_sf"/>
</dbReference>
<keyword evidence="6" id="KW-1185">Reference proteome</keyword>
<evidence type="ECO:0000256" key="4">
    <source>
        <dbReference type="ARBA" id="ARBA00022691"/>
    </source>
</evidence>
<dbReference type="EC" id="2.1.1.1" evidence="5"/>
<evidence type="ECO:0000313" key="6">
    <source>
        <dbReference type="Proteomes" id="UP001219933"/>
    </source>
</evidence>